<keyword evidence="5 10" id="KW-0479">Metal-binding</keyword>
<dbReference type="PANTHER" id="PTHR24303">
    <property type="entry name" value="HEME-BINDING MONOOXYGENASE FAMILY"/>
    <property type="match status" value="1"/>
</dbReference>
<reference evidence="13" key="1">
    <citation type="submission" date="2014-03" db="EMBL/GenBank/DDBJ databases">
        <authorList>
            <person name="Aksoy S."/>
            <person name="Warren W."/>
            <person name="Wilson R.K."/>
        </authorList>
    </citation>
    <scope>NUCLEOTIDE SEQUENCE [LARGE SCALE GENOMIC DNA]</scope>
    <source>
        <strain evidence="13">IAEA</strain>
    </source>
</reference>
<dbReference type="SUPFAM" id="SSF55961">
    <property type="entry name" value="Bet v1-like"/>
    <property type="match status" value="1"/>
</dbReference>
<dbReference type="Gene3D" id="2.102.10.10">
    <property type="entry name" value="Rieske [2Fe-2S] iron-sulphur domain"/>
    <property type="match status" value="1"/>
</dbReference>
<comment type="cofactor">
    <cofactor evidence="2 10">
        <name>heme</name>
        <dbReference type="ChEBI" id="CHEBI:30413"/>
    </cofactor>
</comment>
<evidence type="ECO:0000313" key="13">
    <source>
        <dbReference type="Proteomes" id="UP000091820"/>
    </source>
</evidence>
<dbReference type="GO" id="GO:0005506">
    <property type="term" value="F:iron ion binding"/>
    <property type="evidence" value="ECO:0007669"/>
    <property type="project" value="InterPro"/>
</dbReference>
<dbReference type="InterPro" id="IPR045605">
    <property type="entry name" value="KshA-like_C"/>
</dbReference>
<dbReference type="InterPro" id="IPR036922">
    <property type="entry name" value="Rieske_2Fe-2S_sf"/>
</dbReference>
<sequence>MLLVSLILFSASFILFIGLYARMLYNHLRKVKVIKATSNGSECVVKEYKQAPGPLPWPIIGNLGLLLRFKVPFEAFTELSKELGDIYSLTIGSTRCIVVNNLDIMKEVLNQNGKFFGGRPDFLRYHKLFGGDRNNSLALCDWSPLQEKRRNLARRHCSPREPTSYFEKMSDVGCFEINEFMIKLRDEINNGDELEIKPILQQTCANMFSHYMCSVRFDYNDKDFQKVVEYFDEIFWEINQGCVHDFFPSLAPFYRKHTTTIVNWSTSIRNFILERIMPERDLNVDSEEPEGDFTDAILKSLNENEDVTRDTILFMLEDFIGGHSAVGNLVLMALGHVAKNPLIGEKIQEEADYIYKTDNRKINLYDMGRMPYTMATIYEVLRYSSSPIVPHVATEDVAISGYGVTKGTVVFINNYILNTSSELWENPEIFDPERFLEKASQKSTAKTYSIRRNSEGSDSGVEVEKSGKSLSTNLIQKQQKAEKIDKGIEGPRLKANIPHFIPFSVGKRTCIGQNLLRRFAFILLANILQQYKKIYDGYNLDITVGRKSNALAKREAINRIRKLRKIGAKELPPPYPNGWYSILESSDLKVEEVKSIFALGEHLVVYRTREKKIYALDAYCPHMGANLGVGGRIVDDQIECPFHQWRFRGSDGKCINIPYAAGVCQGTKVRTWIVREVNDNIFLWYHANSEEKPWCLPSIKEIENNEFVFHGRNEFFVNCHIQEIPENGADLAHFKAVHESSLLAGGINSGSSRFKNAGNHHWQAEWKPFDSPQKHLAKVTLKHSIALTSKLHMFEMDVTGEQIGPAYVQLHMKSSRFGRIKVLQTITPIEPLVQKVVHRFYSQRILAPITKLVFLGESIMFERDMVIWNHKAFRKQPQLVKEDSAIKLFRNWYLQFYSENSKTFREASENLDW</sequence>
<dbReference type="PANTHER" id="PTHR24303:SF31">
    <property type="entry name" value="CYTOCHROME P450 307A1-RELATED"/>
    <property type="match status" value="1"/>
</dbReference>
<dbReference type="GO" id="GO:0004497">
    <property type="term" value="F:monooxygenase activity"/>
    <property type="evidence" value="ECO:0007669"/>
    <property type="project" value="UniProtKB-KW"/>
</dbReference>
<dbReference type="InterPro" id="IPR017941">
    <property type="entry name" value="Rieske_2Fe-2S"/>
</dbReference>
<evidence type="ECO:0000313" key="12">
    <source>
        <dbReference type="EnsemblMetazoa" id="GBRI037458-PA"/>
    </source>
</evidence>
<dbReference type="GO" id="GO:0051537">
    <property type="term" value="F:2 iron, 2 sulfur cluster binding"/>
    <property type="evidence" value="ECO:0007669"/>
    <property type="project" value="UniProtKB-KW"/>
</dbReference>
<dbReference type="UniPathway" id="UPA01020"/>
<keyword evidence="13" id="KW-1185">Reference proteome</keyword>
<evidence type="ECO:0000256" key="8">
    <source>
        <dbReference type="ARBA" id="ARBA00023014"/>
    </source>
</evidence>
<dbReference type="VEuPathDB" id="VectorBase:GBRI037458"/>
<dbReference type="GO" id="GO:0016705">
    <property type="term" value="F:oxidoreductase activity, acting on paired donors, with incorporation or reduction of molecular oxygen"/>
    <property type="evidence" value="ECO:0007669"/>
    <property type="project" value="InterPro"/>
</dbReference>
<dbReference type="AlphaFoldDB" id="A0A1A9WYN5"/>
<name>A0A1A9WYN5_9MUSC</name>
<keyword evidence="10" id="KW-0349">Heme</keyword>
<keyword evidence="8" id="KW-0411">Iron-sulfur</keyword>
<dbReference type="Gene3D" id="3.90.380.10">
    <property type="entry name" value="Naphthalene 1,2-dioxygenase Alpha Subunit, Chain A, domain 1"/>
    <property type="match status" value="1"/>
</dbReference>
<evidence type="ECO:0000256" key="9">
    <source>
        <dbReference type="ARBA" id="ARBA00023033"/>
    </source>
</evidence>
<reference evidence="12" key="2">
    <citation type="submission" date="2020-05" db="UniProtKB">
        <authorList>
            <consortium name="EnsemblMetazoa"/>
        </authorList>
    </citation>
    <scope>IDENTIFICATION</scope>
    <source>
        <strain evidence="12">IAEA</strain>
    </source>
</reference>
<evidence type="ECO:0000256" key="4">
    <source>
        <dbReference type="ARBA" id="ARBA00022714"/>
    </source>
</evidence>
<dbReference type="EnsemblMetazoa" id="GBRI037458-RA">
    <property type="protein sequence ID" value="GBRI037458-PA"/>
    <property type="gene ID" value="GBRI037458"/>
</dbReference>
<comment type="similarity">
    <text evidence="3">Belongs to the cytochrome P450 family.</text>
</comment>
<keyword evidence="9" id="KW-0503">Monooxygenase</keyword>
<evidence type="ECO:0000256" key="1">
    <source>
        <dbReference type="ARBA" id="ARBA00001962"/>
    </source>
</evidence>
<dbReference type="InterPro" id="IPR002401">
    <property type="entry name" value="Cyt_P450_E_grp-I"/>
</dbReference>
<proteinExistence type="inferred from homology"/>
<dbReference type="InterPro" id="IPR001128">
    <property type="entry name" value="Cyt_P450"/>
</dbReference>
<accession>A0A1A9WYN5</accession>
<feature type="binding site" description="axial binding residue" evidence="10">
    <location>
        <position position="510"/>
    </location>
    <ligand>
        <name>heme</name>
        <dbReference type="ChEBI" id="CHEBI:30413"/>
    </ligand>
    <ligandPart>
        <name>Fe</name>
        <dbReference type="ChEBI" id="CHEBI:18248"/>
    </ligandPart>
</feature>
<dbReference type="PRINTS" id="PR00463">
    <property type="entry name" value="EP450I"/>
</dbReference>
<feature type="domain" description="Rieske" evidence="11">
    <location>
        <begin position="579"/>
        <end position="683"/>
    </location>
</feature>
<dbReference type="GO" id="GO:0008203">
    <property type="term" value="P:cholesterol metabolic process"/>
    <property type="evidence" value="ECO:0007669"/>
    <property type="project" value="InterPro"/>
</dbReference>
<organism evidence="12 13">
    <name type="scientific">Glossina brevipalpis</name>
    <dbReference type="NCBI Taxonomy" id="37001"/>
    <lineage>
        <taxon>Eukaryota</taxon>
        <taxon>Metazoa</taxon>
        <taxon>Ecdysozoa</taxon>
        <taxon>Arthropoda</taxon>
        <taxon>Hexapoda</taxon>
        <taxon>Insecta</taxon>
        <taxon>Pterygota</taxon>
        <taxon>Neoptera</taxon>
        <taxon>Endopterygota</taxon>
        <taxon>Diptera</taxon>
        <taxon>Brachycera</taxon>
        <taxon>Muscomorpha</taxon>
        <taxon>Hippoboscoidea</taxon>
        <taxon>Glossinidae</taxon>
        <taxon>Glossina</taxon>
    </lineage>
</organism>
<dbReference type="CDD" id="cd03469">
    <property type="entry name" value="Rieske_RO_Alpha_N"/>
    <property type="match status" value="1"/>
</dbReference>
<evidence type="ECO:0000256" key="3">
    <source>
        <dbReference type="ARBA" id="ARBA00010617"/>
    </source>
</evidence>
<dbReference type="SUPFAM" id="SSF48264">
    <property type="entry name" value="Cytochrome P450"/>
    <property type="match status" value="1"/>
</dbReference>
<evidence type="ECO:0000259" key="11">
    <source>
        <dbReference type="PROSITE" id="PS51296"/>
    </source>
</evidence>
<dbReference type="Pfam" id="PF00355">
    <property type="entry name" value="Rieske"/>
    <property type="match status" value="1"/>
</dbReference>
<keyword evidence="6" id="KW-0560">Oxidoreductase</keyword>
<comment type="cofactor">
    <cofactor evidence="1">
        <name>Fe cation</name>
        <dbReference type="ChEBI" id="CHEBI:24875"/>
    </cofactor>
</comment>
<dbReference type="InterPro" id="IPR017972">
    <property type="entry name" value="Cyt_P450_CS"/>
</dbReference>
<keyword evidence="7 10" id="KW-0408">Iron</keyword>
<dbReference type="STRING" id="37001.A0A1A9WYN5"/>
<dbReference type="InterPro" id="IPR036396">
    <property type="entry name" value="Cyt_P450_sf"/>
</dbReference>
<dbReference type="Pfam" id="PF00067">
    <property type="entry name" value="p450"/>
    <property type="match status" value="2"/>
</dbReference>
<dbReference type="PROSITE" id="PS00086">
    <property type="entry name" value="CYTOCHROME_P450"/>
    <property type="match status" value="1"/>
</dbReference>
<protein>
    <recommendedName>
        <fullName evidence="11">Rieske domain-containing protein</fullName>
    </recommendedName>
</protein>
<dbReference type="PROSITE" id="PS51296">
    <property type="entry name" value="RIESKE"/>
    <property type="match status" value="1"/>
</dbReference>
<dbReference type="Gene3D" id="1.10.630.10">
    <property type="entry name" value="Cytochrome P450"/>
    <property type="match status" value="1"/>
</dbReference>
<evidence type="ECO:0000256" key="2">
    <source>
        <dbReference type="ARBA" id="ARBA00001971"/>
    </source>
</evidence>
<keyword evidence="4" id="KW-0001">2Fe-2S</keyword>
<evidence type="ECO:0000256" key="6">
    <source>
        <dbReference type="ARBA" id="ARBA00023002"/>
    </source>
</evidence>
<evidence type="ECO:0000256" key="5">
    <source>
        <dbReference type="ARBA" id="ARBA00022723"/>
    </source>
</evidence>
<dbReference type="Pfam" id="PF19298">
    <property type="entry name" value="KshA_C"/>
    <property type="match status" value="1"/>
</dbReference>
<evidence type="ECO:0000256" key="7">
    <source>
        <dbReference type="ARBA" id="ARBA00023004"/>
    </source>
</evidence>
<dbReference type="SUPFAM" id="SSF50022">
    <property type="entry name" value="ISP domain"/>
    <property type="match status" value="1"/>
</dbReference>
<evidence type="ECO:0000256" key="10">
    <source>
        <dbReference type="PIRSR" id="PIRSR602401-1"/>
    </source>
</evidence>
<dbReference type="GO" id="GO:0020037">
    <property type="term" value="F:heme binding"/>
    <property type="evidence" value="ECO:0007669"/>
    <property type="project" value="InterPro"/>
</dbReference>
<dbReference type="Proteomes" id="UP000091820">
    <property type="component" value="Unassembled WGS sequence"/>
</dbReference>